<feature type="compositionally biased region" description="Low complexity" evidence="1">
    <location>
        <begin position="199"/>
        <end position="221"/>
    </location>
</feature>
<name>A0A4R4SJH1_9ACTN</name>
<reference evidence="2 3" key="1">
    <citation type="submission" date="2019-03" db="EMBL/GenBank/DDBJ databases">
        <title>Draft genome sequences of novel Actinobacteria.</title>
        <authorList>
            <person name="Sahin N."/>
            <person name="Ay H."/>
            <person name="Saygin H."/>
        </authorList>
    </citation>
    <scope>NUCLEOTIDE SEQUENCE [LARGE SCALE GENOMIC DNA]</scope>
    <source>
        <strain evidence="2 3">DSM 41900</strain>
    </source>
</reference>
<dbReference type="Gene3D" id="3.30.70.1230">
    <property type="entry name" value="Nucleotide cyclase"/>
    <property type="match status" value="1"/>
</dbReference>
<dbReference type="AlphaFoldDB" id="A0A4R4SJH1"/>
<feature type="region of interest" description="Disordered" evidence="1">
    <location>
        <begin position="197"/>
        <end position="221"/>
    </location>
</feature>
<comment type="caution">
    <text evidence="2">The sequence shown here is derived from an EMBL/GenBank/DDBJ whole genome shotgun (WGS) entry which is preliminary data.</text>
</comment>
<evidence type="ECO:0000313" key="3">
    <source>
        <dbReference type="Proteomes" id="UP000295345"/>
    </source>
</evidence>
<dbReference type="InterPro" id="IPR029787">
    <property type="entry name" value="Nucleotide_cyclase"/>
</dbReference>
<protein>
    <recommendedName>
        <fullName evidence="4">Guanylate cyclase domain-containing protein</fullName>
    </recommendedName>
</protein>
<dbReference type="EMBL" id="SMKI01000676">
    <property type="protein sequence ID" value="TDC62182.1"/>
    <property type="molecule type" value="Genomic_DNA"/>
</dbReference>
<evidence type="ECO:0000256" key="1">
    <source>
        <dbReference type="SAM" id="MobiDB-lite"/>
    </source>
</evidence>
<gene>
    <name evidence="2" type="ORF">E1283_34550</name>
</gene>
<dbReference type="Proteomes" id="UP000295345">
    <property type="component" value="Unassembled WGS sequence"/>
</dbReference>
<accession>A0A4R4SJH1</accession>
<dbReference type="OrthoDB" id="3482507at2"/>
<keyword evidence="3" id="KW-1185">Reference proteome</keyword>
<sequence length="252" mass="26662">MGVEFRQCWILVLDIEGFSKRTDPIQESLRAAMYEVLREALVRSGLSVDEIAMEDRGDGVLMIAPASVSPVTLAGSFVRALDDELVGKAAVFNQDHAMRFRLALHQGLAAPDARGWVGDAVNTACRLVDAGPPRAVLTAATRARMVFVVSDEIHRSVIRHGHRAIDPAAYLPIRFATKHGETITGWVTVPGYAAPPGLEETGAAEPPERAAAPSGAPTAAPARVSLSAGVVHGDQVAGDKNVTVHTSGPVRP</sequence>
<dbReference type="SUPFAM" id="SSF55073">
    <property type="entry name" value="Nucleotide cyclase"/>
    <property type="match status" value="1"/>
</dbReference>
<evidence type="ECO:0008006" key="4">
    <source>
        <dbReference type="Google" id="ProtNLM"/>
    </source>
</evidence>
<evidence type="ECO:0000313" key="2">
    <source>
        <dbReference type="EMBL" id="TDC62182.1"/>
    </source>
</evidence>
<organism evidence="2 3">
    <name type="scientific">Streptomyces hainanensis</name>
    <dbReference type="NCBI Taxonomy" id="402648"/>
    <lineage>
        <taxon>Bacteria</taxon>
        <taxon>Bacillati</taxon>
        <taxon>Actinomycetota</taxon>
        <taxon>Actinomycetes</taxon>
        <taxon>Kitasatosporales</taxon>
        <taxon>Streptomycetaceae</taxon>
        <taxon>Streptomyces</taxon>
    </lineage>
</organism>
<dbReference type="RefSeq" id="WP_132822121.1">
    <property type="nucleotide sequence ID" value="NZ_SMKI01000676.1"/>
</dbReference>
<proteinExistence type="predicted"/>